<gene>
    <name evidence="1" type="ORF">BDZ83DRAFT_778172</name>
</gene>
<organism evidence="1 2">
    <name type="scientific">Glomerella acutata</name>
    <name type="common">Colletotrichum acutatum</name>
    <dbReference type="NCBI Taxonomy" id="27357"/>
    <lineage>
        <taxon>Eukaryota</taxon>
        <taxon>Fungi</taxon>
        <taxon>Dikarya</taxon>
        <taxon>Ascomycota</taxon>
        <taxon>Pezizomycotina</taxon>
        <taxon>Sordariomycetes</taxon>
        <taxon>Hypocreomycetidae</taxon>
        <taxon>Glomerellales</taxon>
        <taxon>Glomerellaceae</taxon>
        <taxon>Colletotrichum</taxon>
        <taxon>Colletotrichum acutatum species complex</taxon>
    </lineage>
</organism>
<sequence length="263" mass="29690">MASTTQDSTIPSSSLASKFQRLNGSRAIARVLRWDTARALAECPLCEQPHEHPISFFPSGDERELQRRSNSPYTFRGLEPAAMWFFVAPCHTAGYTYRLIFPFEKHDAVERLSWEIRTSTSEKNEDSQFEYFITVGFRKSELNALPQPNHLNHRSSPRDHFENISIKDHAFPSGNDGEESRMSSALTRDSLKFKTGANGKGDRWGCVHDYATCPHFNHDLRIEGTLGSSRLSLEVAHDNRTNVQELLRLGADVNAGDTEAVHP</sequence>
<comment type="caution">
    <text evidence="1">The sequence shown here is derived from an EMBL/GenBank/DDBJ whole genome shotgun (WGS) entry which is preliminary data.</text>
</comment>
<proteinExistence type="predicted"/>
<dbReference type="AlphaFoldDB" id="A0AAD8XF21"/>
<dbReference type="Proteomes" id="UP001244207">
    <property type="component" value="Unassembled WGS sequence"/>
</dbReference>
<dbReference type="EMBL" id="JAHMHS010000047">
    <property type="protein sequence ID" value="KAK1724842.1"/>
    <property type="molecule type" value="Genomic_DNA"/>
</dbReference>
<evidence type="ECO:0008006" key="3">
    <source>
        <dbReference type="Google" id="ProtNLM"/>
    </source>
</evidence>
<evidence type="ECO:0000313" key="1">
    <source>
        <dbReference type="EMBL" id="KAK1724842.1"/>
    </source>
</evidence>
<dbReference type="GeneID" id="85399397"/>
<keyword evidence="2" id="KW-1185">Reference proteome</keyword>
<accession>A0AAD8XF21</accession>
<name>A0AAD8XF21_GLOAC</name>
<reference evidence="1" key="1">
    <citation type="submission" date="2021-12" db="EMBL/GenBank/DDBJ databases">
        <title>Comparative genomics, transcriptomics and evolutionary studies reveal genomic signatures of adaptation to plant cell wall in hemibiotrophic fungi.</title>
        <authorList>
            <consortium name="DOE Joint Genome Institute"/>
            <person name="Baroncelli R."/>
            <person name="Diaz J.F."/>
            <person name="Benocci T."/>
            <person name="Peng M."/>
            <person name="Battaglia E."/>
            <person name="Haridas S."/>
            <person name="Andreopoulos W."/>
            <person name="Labutti K."/>
            <person name="Pangilinan J."/>
            <person name="Floch G.L."/>
            <person name="Makela M.R."/>
            <person name="Henrissat B."/>
            <person name="Grigoriev I.V."/>
            <person name="Crouch J.A."/>
            <person name="De Vries R.P."/>
            <person name="Sukno S.A."/>
            <person name="Thon M.R."/>
        </authorList>
    </citation>
    <scope>NUCLEOTIDE SEQUENCE</scope>
    <source>
        <strain evidence="1">CBS 112980</strain>
    </source>
</reference>
<protein>
    <recommendedName>
        <fullName evidence="3">Ankyrin repeat protein</fullName>
    </recommendedName>
</protein>
<evidence type="ECO:0000313" key="2">
    <source>
        <dbReference type="Proteomes" id="UP001244207"/>
    </source>
</evidence>
<dbReference type="RefSeq" id="XP_060364897.1">
    <property type="nucleotide sequence ID" value="XM_060515499.1"/>
</dbReference>